<dbReference type="VEuPathDB" id="CryptoDB:Vbra_2471"/>
<gene>
    <name evidence="2" type="ORF">Vbra_2471</name>
</gene>
<accession>A0A0G4F199</accession>
<evidence type="ECO:0000313" key="2">
    <source>
        <dbReference type="EMBL" id="CEM05485.1"/>
    </source>
</evidence>
<feature type="region of interest" description="Disordered" evidence="1">
    <location>
        <begin position="122"/>
        <end position="171"/>
    </location>
</feature>
<evidence type="ECO:0000256" key="1">
    <source>
        <dbReference type="SAM" id="MobiDB-lite"/>
    </source>
</evidence>
<keyword evidence="3" id="KW-1185">Reference proteome</keyword>
<reference evidence="2 3" key="1">
    <citation type="submission" date="2014-11" db="EMBL/GenBank/DDBJ databases">
        <authorList>
            <person name="Zhu J."/>
            <person name="Qi W."/>
            <person name="Song R."/>
        </authorList>
    </citation>
    <scope>NUCLEOTIDE SEQUENCE [LARGE SCALE GENOMIC DNA]</scope>
</reference>
<dbReference type="EMBL" id="CDMY01000359">
    <property type="protein sequence ID" value="CEM05485.1"/>
    <property type="molecule type" value="Genomic_DNA"/>
</dbReference>
<feature type="compositionally biased region" description="Polar residues" evidence="1">
    <location>
        <begin position="160"/>
        <end position="171"/>
    </location>
</feature>
<organism evidence="2 3">
    <name type="scientific">Vitrella brassicaformis (strain CCMP3155)</name>
    <dbReference type="NCBI Taxonomy" id="1169540"/>
    <lineage>
        <taxon>Eukaryota</taxon>
        <taxon>Sar</taxon>
        <taxon>Alveolata</taxon>
        <taxon>Colpodellida</taxon>
        <taxon>Vitrellaceae</taxon>
        <taxon>Vitrella</taxon>
    </lineage>
</organism>
<protein>
    <submittedName>
        <fullName evidence="2">Uncharacterized protein</fullName>
    </submittedName>
</protein>
<proteinExistence type="predicted"/>
<dbReference type="AlphaFoldDB" id="A0A0G4F199"/>
<evidence type="ECO:0000313" key="3">
    <source>
        <dbReference type="Proteomes" id="UP000041254"/>
    </source>
</evidence>
<name>A0A0G4F199_VITBC</name>
<dbReference type="InParanoid" id="A0A0G4F199"/>
<dbReference type="Proteomes" id="UP000041254">
    <property type="component" value="Unassembled WGS sequence"/>
</dbReference>
<sequence length="171" mass="18922">MFDPQPSRHLMHQLVDEVAPIVGDDLFRNSVSRDDPDDCLNRVFTGRCTAEKLNLWPFREVILNGFVCSRKPDKRRYACGGRHTSLASRSRAMRFFMASNRSDVGTSNTGPCSWCFDTTLTSPSSTPSRVRRQHTGPGPPWSGQDGTGGNRLWPQGGLESASTSVCSFPGR</sequence>